<keyword evidence="2" id="KW-1185">Reference proteome</keyword>
<sequence>MRCECCGEWRIDTALLDGVPRLKLTHHGYLVGGGYFTDVDQLFAVVARYGGPDRARFRREAA</sequence>
<reference evidence="1 2" key="1">
    <citation type="submission" date="2019-07" db="EMBL/GenBank/DDBJ databases">
        <title>Cryptosporangium phraense sp. nov., isolated from plant litter.</title>
        <authorList>
            <person name="Suriyachadkun C."/>
        </authorList>
    </citation>
    <scope>NUCLEOTIDE SEQUENCE [LARGE SCALE GENOMIC DNA]</scope>
    <source>
        <strain evidence="1 2">A-T 5661</strain>
    </source>
</reference>
<dbReference type="EMBL" id="VIRS01000030">
    <property type="protein sequence ID" value="TQS41113.1"/>
    <property type="molecule type" value="Genomic_DNA"/>
</dbReference>
<proteinExistence type="predicted"/>
<organism evidence="1 2">
    <name type="scientific">Cryptosporangium phraense</name>
    <dbReference type="NCBI Taxonomy" id="2593070"/>
    <lineage>
        <taxon>Bacteria</taxon>
        <taxon>Bacillati</taxon>
        <taxon>Actinomycetota</taxon>
        <taxon>Actinomycetes</taxon>
        <taxon>Cryptosporangiales</taxon>
        <taxon>Cryptosporangiaceae</taxon>
        <taxon>Cryptosporangium</taxon>
    </lineage>
</organism>
<evidence type="ECO:0000313" key="1">
    <source>
        <dbReference type="EMBL" id="TQS41113.1"/>
    </source>
</evidence>
<dbReference type="InParanoid" id="A0A545AIH1"/>
<dbReference type="OrthoDB" id="5194516at2"/>
<comment type="caution">
    <text evidence="1">The sequence shown here is derived from an EMBL/GenBank/DDBJ whole genome shotgun (WGS) entry which is preliminary data.</text>
</comment>
<dbReference type="AlphaFoldDB" id="A0A545AIH1"/>
<accession>A0A545AIH1</accession>
<dbReference type="RefSeq" id="WP_142708543.1">
    <property type="nucleotide sequence ID" value="NZ_VIRS01000030.1"/>
</dbReference>
<protein>
    <submittedName>
        <fullName evidence="1">Uncharacterized protein</fullName>
    </submittedName>
</protein>
<dbReference type="Proteomes" id="UP000317982">
    <property type="component" value="Unassembled WGS sequence"/>
</dbReference>
<name>A0A545AIH1_9ACTN</name>
<evidence type="ECO:0000313" key="2">
    <source>
        <dbReference type="Proteomes" id="UP000317982"/>
    </source>
</evidence>
<gene>
    <name evidence="1" type="ORF">FL583_31650</name>
</gene>